<reference evidence="12" key="1">
    <citation type="journal article" date="2016" name="Genome Announc.">
        <title>Complete genome sequence of Alkaliphilus metalliredigens strain QYMF, an alkaliphilic and metal-reducing bacterium isolated from borax-contaminated leachate ponds.</title>
        <authorList>
            <person name="Hwang C."/>
            <person name="Copeland A."/>
            <person name="Lucas S."/>
            <person name="Lapidus A."/>
            <person name="Barry K."/>
            <person name="Detter J.C."/>
            <person name="Glavina Del Rio T."/>
            <person name="Hammon N."/>
            <person name="Israni S."/>
            <person name="Dalin E."/>
            <person name="Tice H."/>
            <person name="Pitluck S."/>
            <person name="Chertkov O."/>
            <person name="Brettin T."/>
            <person name="Bruce D."/>
            <person name="Han C."/>
            <person name="Schmutz J."/>
            <person name="Larimer F."/>
            <person name="Land M.L."/>
            <person name="Hauser L."/>
            <person name="Kyrpides N."/>
            <person name="Mikhailova N."/>
            <person name="Ye Q."/>
            <person name="Zhou J."/>
            <person name="Richardson P."/>
            <person name="Fields M.W."/>
        </authorList>
    </citation>
    <scope>NUCLEOTIDE SEQUENCE [LARGE SCALE GENOMIC DNA]</scope>
    <source>
        <strain evidence="12">QYMF</strain>
    </source>
</reference>
<dbReference type="Proteomes" id="UP000001572">
    <property type="component" value="Chromosome"/>
</dbReference>
<dbReference type="SUPFAM" id="SSF56425">
    <property type="entry name" value="Succinate dehydrogenase/fumarate reductase flavoprotein, catalytic domain"/>
    <property type="match status" value="1"/>
</dbReference>
<dbReference type="Pfam" id="PF04205">
    <property type="entry name" value="FMN_bind"/>
    <property type="match status" value="1"/>
</dbReference>
<evidence type="ECO:0000256" key="7">
    <source>
        <dbReference type="ARBA" id="ARBA00022827"/>
    </source>
</evidence>
<keyword evidence="7" id="KW-0274">FAD</keyword>
<proteinExistence type="inferred from homology"/>
<evidence type="ECO:0000313" key="12">
    <source>
        <dbReference type="Proteomes" id="UP000001572"/>
    </source>
</evidence>
<evidence type="ECO:0000256" key="5">
    <source>
        <dbReference type="ARBA" id="ARBA00015872"/>
    </source>
</evidence>
<dbReference type="GO" id="GO:0033765">
    <property type="term" value="F:steroid dehydrogenase activity, acting on the CH-CH group of donors"/>
    <property type="evidence" value="ECO:0007669"/>
    <property type="project" value="UniProtKB-ARBA"/>
</dbReference>
<dbReference type="PANTHER" id="PTHR43400">
    <property type="entry name" value="FUMARATE REDUCTASE"/>
    <property type="match status" value="1"/>
</dbReference>
<dbReference type="PROSITE" id="PS51257">
    <property type="entry name" value="PROKAR_LIPOPROTEIN"/>
    <property type="match status" value="1"/>
</dbReference>
<evidence type="ECO:0000256" key="1">
    <source>
        <dbReference type="ARBA" id="ARBA00001917"/>
    </source>
</evidence>
<dbReference type="Gene3D" id="3.90.1010.20">
    <property type="match status" value="1"/>
</dbReference>
<comment type="similarity">
    <text evidence="3">Belongs to the FAD-dependent oxidoreductase 2 family. FRD/SDH subfamily.</text>
</comment>
<dbReference type="Gene3D" id="3.50.50.60">
    <property type="entry name" value="FAD/NAD(P)-binding domain"/>
    <property type="match status" value="2"/>
</dbReference>
<gene>
    <name evidence="11" type="ordered locus">Amet_3000</name>
</gene>
<dbReference type="InterPro" id="IPR007329">
    <property type="entry name" value="FMN-bd"/>
</dbReference>
<dbReference type="SMART" id="SM00900">
    <property type="entry name" value="FMN_bind"/>
    <property type="match status" value="1"/>
</dbReference>
<name>A6TSH6_ALKMQ</name>
<dbReference type="KEGG" id="amt:Amet_3000"/>
<keyword evidence="12" id="KW-1185">Reference proteome</keyword>
<evidence type="ECO:0000259" key="10">
    <source>
        <dbReference type="SMART" id="SM00900"/>
    </source>
</evidence>
<dbReference type="InterPro" id="IPR027477">
    <property type="entry name" value="Succ_DH/fumarate_Rdtase_cat_sf"/>
</dbReference>
<evidence type="ECO:0000256" key="8">
    <source>
        <dbReference type="ARBA" id="ARBA00023002"/>
    </source>
</evidence>
<keyword evidence="8 11" id="KW-0560">Oxidoreductase</keyword>
<comment type="cofactor">
    <cofactor evidence="2">
        <name>FAD</name>
        <dbReference type="ChEBI" id="CHEBI:57692"/>
    </cofactor>
</comment>
<dbReference type="eggNOG" id="COG1053">
    <property type="taxonomic scope" value="Bacteria"/>
</dbReference>
<sequence>MKKLISLLVCICMITFIFVGCTTEEPVVLINDSFEGTAAGMQGPMTVRITVEDSKITDIEFTENSETESVVRVALERIPNQIIENQSLSVDIVTGATLTSFAIINAVTNAAREAGLDVDALKENKVVVTPKDPETWDTDVLVMGGGGAGLTAAISAAEQGASVTLIEKASVLGGNTLLAGAAYNAVDLEAQNNMILSRAQKDTLDSYLALSPLDPKLKFDTFPEWEEVLTELKADINAFYSNNIGKTAGADMPGFDSSALHMWHMYTGGLRELLNGSWIAPEVHLARQLAINSLDAFQWMGEVGLEASYGADAKYGDAPGTGTVLGAMWPRTHTFMTGTLRIPQLEKVAKDKGVIIYTDTTGTELLVDASGKVVGAKAVQVDGTQITINTTNGVVLATGGYSADATMVKDYDSYWGDDLSSRTLSTNMGTNQGDGIVMALEIGAGVTGMEVAQMMPSSSPVKGTMTDGIWADAAEQIWIDGEGNRFVNEYAERDVLAKASLALEDGIFYIIYSGRGDIGNPDEQLKGTEYNARVAAMVEGGHVWYGKNIAELAEATKTSAAGVAPGFTEEQLRKTIEKYNSYVANQKDDDFHKENIAGAIDLEYIESNDDVGIAISPRKSSLHHTMGGTVIDVEGHVLNGDGKIIPGLWAAGEVTGGIHGGNRLGGNAITDIFVFGRIAGINAGAGK</sequence>
<dbReference type="Gene3D" id="3.90.700.10">
    <property type="entry name" value="Succinate dehydrogenase/fumarate reductase flavoprotein, catalytic domain"/>
    <property type="match status" value="1"/>
</dbReference>
<dbReference type="InterPro" id="IPR050315">
    <property type="entry name" value="FAD-oxidoreductase_2"/>
</dbReference>
<dbReference type="HOGENOM" id="CLU_011398_4_0_9"/>
<dbReference type="InterPro" id="IPR003953">
    <property type="entry name" value="FAD-dep_OxRdtase_2_FAD-bd"/>
</dbReference>
<accession>A6TSH6</accession>
<dbReference type="Pfam" id="PF00890">
    <property type="entry name" value="FAD_binding_2"/>
    <property type="match status" value="1"/>
</dbReference>
<evidence type="ECO:0000256" key="3">
    <source>
        <dbReference type="ARBA" id="ARBA00008040"/>
    </source>
</evidence>
<dbReference type="AlphaFoldDB" id="A6TSH6"/>
<dbReference type="RefSeq" id="WP_012064112.1">
    <property type="nucleotide sequence ID" value="NC_009633.1"/>
</dbReference>
<feature type="domain" description="FMN-binding" evidence="10">
    <location>
        <begin position="40"/>
        <end position="114"/>
    </location>
</feature>
<comment type="catalytic activity">
    <reaction evidence="9">
        <text>dihydrourocanate + A = urocanate + AH2</text>
        <dbReference type="Rhea" id="RHEA:36059"/>
        <dbReference type="ChEBI" id="CHEBI:13193"/>
        <dbReference type="ChEBI" id="CHEBI:17499"/>
        <dbReference type="ChEBI" id="CHEBI:27247"/>
        <dbReference type="ChEBI" id="CHEBI:72991"/>
        <dbReference type="EC" id="1.3.99.33"/>
    </reaction>
</comment>
<comment type="cofactor">
    <cofactor evidence="1">
        <name>FMN</name>
        <dbReference type="ChEBI" id="CHEBI:58210"/>
    </cofactor>
</comment>
<keyword evidence="6" id="KW-0285">Flavoprotein</keyword>
<dbReference type="SUPFAM" id="SSF51905">
    <property type="entry name" value="FAD/NAD(P)-binding domain"/>
    <property type="match status" value="1"/>
</dbReference>
<dbReference type="GO" id="GO:0010181">
    <property type="term" value="F:FMN binding"/>
    <property type="evidence" value="ECO:0007669"/>
    <property type="project" value="InterPro"/>
</dbReference>
<evidence type="ECO:0000256" key="2">
    <source>
        <dbReference type="ARBA" id="ARBA00001974"/>
    </source>
</evidence>
<evidence type="ECO:0000313" key="11">
    <source>
        <dbReference type="EMBL" id="ABR49144.1"/>
    </source>
</evidence>
<organism evidence="11 12">
    <name type="scientific">Alkaliphilus metalliredigens (strain QYMF)</name>
    <dbReference type="NCBI Taxonomy" id="293826"/>
    <lineage>
        <taxon>Bacteria</taxon>
        <taxon>Bacillati</taxon>
        <taxon>Bacillota</taxon>
        <taxon>Clostridia</taxon>
        <taxon>Peptostreptococcales</taxon>
        <taxon>Natronincolaceae</taxon>
        <taxon>Alkaliphilus</taxon>
    </lineage>
</organism>
<dbReference type="GO" id="GO:0016020">
    <property type="term" value="C:membrane"/>
    <property type="evidence" value="ECO:0007669"/>
    <property type="project" value="InterPro"/>
</dbReference>
<dbReference type="PANTHER" id="PTHR43400:SF7">
    <property type="entry name" value="FAD-DEPENDENT OXIDOREDUCTASE 2 FAD BINDING DOMAIN-CONTAINING PROTEIN"/>
    <property type="match status" value="1"/>
</dbReference>
<evidence type="ECO:0000256" key="4">
    <source>
        <dbReference type="ARBA" id="ARBA00013137"/>
    </source>
</evidence>
<dbReference type="STRING" id="293826.Amet_3000"/>
<evidence type="ECO:0000256" key="6">
    <source>
        <dbReference type="ARBA" id="ARBA00022630"/>
    </source>
</evidence>
<dbReference type="InterPro" id="IPR036188">
    <property type="entry name" value="FAD/NAD-bd_sf"/>
</dbReference>
<dbReference type="EMBL" id="CP000724">
    <property type="protein sequence ID" value="ABR49144.1"/>
    <property type="molecule type" value="Genomic_DNA"/>
</dbReference>
<protein>
    <recommendedName>
        <fullName evidence="5">Urocanate reductase</fullName>
        <ecNumber evidence="4">1.3.99.33</ecNumber>
    </recommendedName>
</protein>
<dbReference type="EC" id="1.3.99.33" evidence="4"/>
<evidence type="ECO:0000256" key="9">
    <source>
        <dbReference type="ARBA" id="ARBA00049922"/>
    </source>
</evidence>
<dbReference type="eggNOG" id="COG3976">
    <property type="taxonomic scope" value="Bacteria"/>
</dbReference>